<comment type="caution">
    <text evidence="1">The sequence shown here is derived from an EMBL/GenBank/DDBJ whole genome shotgun (WGS) entry which is preliminary data.</text>
</comment>
<sequence>MARGAEEERVTVVGKLVIQDETSASKLLLLMRKFRDAVEMAHSMLYKKQLSETEVKRRLTRYLSNAWYANSAIKVAKLYREQDRIKLRKPLLYSVGSSDEKGNRNIRFISTDRVLIKFPRESGNHEWIECKVLFGKKQTPVISELITGSYTYGAGISVKVKKSKDWRSMWKKRLIIYVNIPIELYAKHRHVGGVPTNSSAELWAGFDFNVDRVCMAIVDSAGRLRDVKTRFFSNAVNTPSEVSKTMREEALAGLVKYAVTHGVKHLVVENLERPSRVEGRVGRWALRQYTQHLRVLARRLNVDVVEVSPAYSSIDAIGVALALGLDKHTASAYLIALRGLHIKPCK</sequence>
<reference evidence="1" key="1">
    <citation type="journal article" date="2020" name="mSystems">
        <title>Genome- and Community-Level Interaction Insights into Carbon Utilization and Element Cycling Functions of Hydrothermarchaeota in Hydrothermal Sediment.</title>
        <authorList>
            <person name="Zhou Z."/>
            <person name="Liu Y."/>
            <person name="Xu W."/>
            <person name="Pan J."/>
            <person name="Luo Z.H."/>
            <person name="Li M."/>
        </authorList>
    </citation>
    <scope>NUCLEOTIDE SEQUENCE [LARGE SCALE GENOMIC DNA]</scope>
    <source>
        <strain evidence="1">SpSt-1</strain>
    </source>
</reference>
<protein>
    <submittedName>
        <fullName evidence="1">Uncharacterized protein</fullName>
    </submittedName>
</protein>
<dbReference type="AlphaFoldDB" id="A0A7C5YV00"/>
<name>A0A7C5YV00_9CREN</name>
<proteinExistence type="predicted"/>
<evidence type="ECO:0000313" key="1">
    <source>
        <dbReference type="EMBL" id="HHR97072.1"/>
    </source>
</evidence>
<accession>A0A7C5YV00</accession>
<gene>
    <name evidence="1" type="ORF">ENL47_09845</name>
</gene>
<dbReference type="EMBL" id="DRUB01000192">
    <property type="protein sequence ID" value="HHR97072.1"/>
    <property type="molecule type" value="Genomic_DNA"/>
</dbReference>
<organism evidence="1">
    <name type="scientific">Ignisphaera aggregans</name>
    <dbReference type="NCBI Taxonomy" id="334771"/>
    <lineage>
        <taxon>Archaea</taxon>
        <taxon>Thermoproteota</taxon>
        <taxon>Thermoprotei</taxon>
        <taxon>Desulfurococcales</taxon>
        <taxon>Desulfurococcaceae</taxon>
        <taxon>Ignisphaera</taxon>
    </lineage>
</organism>